<dbReference type="Proteomes" id="UP000076794">
    <property type="component" value="Chromosome"/>
</dbReference>
<evidence type="ECO:0000256" key="3">
    <source>
        <dbReference type="ARBA" id="ARBA00022741"/>
    </source>
</evidence>
<reference evidence="12 13" key="1">
    <citation type="submission" date="2016-01" db="EMBL/GenBank/DDBJ databases">
        <title>Complete genome sequence of a soil Actinobacterium, Isoptericola dokdonensis DS-3.</title>
        <authorList>
            <person name="Kwon S.-K."/>
            <person name="Kim J.F."/>
        </authorList>
    </citation>
    <scope>NUCLEOTIDE SEQUENCE [LARGE SCALE GENOMIC DNA]</scope>
    <source>
        <strain evidence="12 13">DS-3</strain>
    </source>
</reference>
<dbReference type="PANTHER" id="PTHR11946">
    <property type="entry name" value="VALYL-TRNA SYNTHETASES"/>
    <property type="match status" value="1"/>
</dbReference>
<evidence type="ECO:0000313" key="13">
    <source>
        <dbReference type="Proteomes" id="UP000076794"/>
    </source>
</evidence>
<evidence type="ECO:0000256" key="1">
    <source>
        <dbReference type="ARBA" id="ARBA00022490"/>
    </source>
</evidence>
<feature type="domain" description="Methionyl/Valyl/Leucyl/Isoleucyl-tRNA synthetase anticodon-binding" evidence="11">
    <location>
        <begin position="708"/>
        <end position="856"/>
    </location>
</feature>
<feature type="compositionally biased region" description="Polar residues" evidence="9">
    <location>
        <begin position="14"/>
        <end position="23"/>
    </location>
</feature>
<dbReference type="InterPro" id="IPR002303">
    <property type="entry name" value="Valyl-tRNA_ligase"/>
</dbReference>
<evidence type="ECO:0000256" key="5">
    <source>
        <dbReference type="ARBA" id="ARBA00022917"/>
    </source>
</evidence>
<evidence type="ECO:0000256" key="6">
    <source>
        <dbReference type="ARBA" id="ARBA00023146"/>
    </source>
</evidence>
<organism evidence="12 13">
    <name type="scientific">Isoptericola dokdonensis DS-3</name>
    <dbReference type="NCBI Taxonomy" id="1300344"/>
    <lineage>
        <taxon>Bacteria</taxon>
        <taxon>Bacillati</taxon>
        <taxon>Actinomycetota</taxon>
        <taxon>Actinomycetes</taxon>
        <taxon>Micrococcales</taxon>
        <taxon>Promicromonosporaceae</taxon>
        <taxon>Isoptericola</taxon>
    </lineage>
</organism>
<evidence type="ECO:0000259" key="11">
    <source>
        <dbReference type="Pfam" id="PF08264"/>
    </source>
</evidence>
<dbReference type="NCBIfam" id="NF009687">
    <property type="entry name" value="PRK13208.1"/>
    <property type="match status" value="1"/>
</dbReference>
<dbReference type="RefSeq" id="WP_083972914.1">
    <property type="nucleotide sequence ID" value="NZ_CP014209.1"/>
</dbReference>
<dbReference type="SUPFAM" id="SSF50677">
    <property type="entry name" value="ValRS/IleRS/LeuRS editing domain"/>
    <property type="match status" value="1"/>
</dbReference>
<dbReference type="InterPro" id="IPR048044">
    <property type="entry name" value="Valyl-tRNA_ligase_actino"/>
</dbReference>
<dbReference type="EC" id="6.1.1.9" evidence="8"/>
<dbReference type="Pfam" id="PF00133">
    <property type="entry name" value="tRNA-synt_1"/>
    <property type="match status" value="2"/>
</dbReference>
<comment type="subunit">
    <text evidence="8">Monomer.</text>
</comment>
<comment type="subcellular location">
    <subcellularLocation>
        <location evidence="8">Cytoplasm</location>
    </subcellularLocation>
</comment>
<keyword evidence="3 8" id="KW-0547">Nucleotide-binding</keyword>
<feature type="short sequence motif" description="'KMSKS' region" evidence="8">
    <location>
        <begin position="622"/>
        <end position="626"/>
    </location>
</feature>
<dbReference type="STRING" id="1300344.I598_1124"/>
<evidence type="ECO:0000256" key="9">
    <source>
        <dbReference type="SAM" id="MobiDB-lite"/>
    </source>
</evidence>
<feature type="short sequence motif" description="'HIGH' region" evidence="8">
    <location>
        <begin position="80"/>
        <end position="90"/>
    </location>
</feature>
<dbReference type="HAMAP" id="MF_02005">
    <property type="entry name" value="Val_tRNA_synth_type2"/>
    <property type="match status" value="1"/>
</dbReference>
<dbReference type="Gene3D" id="3.90.740.10">
    <property type="entry name" value="Valyl/Leucyl/Isoleucyl-tRNA synthetase, editing domain"/>
    <property type="match status" value="1"/>
</dbReference>
<dbReference type="InterPro" id="IPR033705">
    <property type="entry name" value="Anticodon_Ia_Val"/>
</dbReference>
<comment type="similarity">
    <text evidence="8">Belongs to the class-I aminoacyl-tRNA synthetase family. ValS type 2 subfamily.</text>
</comment>
<dbReference type="AlphaFoldDB" id="A0A161HWV7"/>
<proteinExistence type="inferred from homology"/>
<dbReference type="InterPro" id="IPR014729">
    <property type="entry name" value="Rossmann-like_a/b/a_fold"/>
</dbReference>
<dbReference type="Gene3D" id="1.10.730.10">
    <property type="entry name" value="Isoleucyl-tRNA Synthetase, Domain 1"/>
    <property type="match status" value="1"/>
</dbReference>
<protein>
    <recommendedName>
        <fullName evidence="8">Valine--tRNA ligase</fullName>
        <ecNumber evidence="8">6.1.1.9</ecNumber>
    </recommendedName>
    <alternativeName>
        <fullName evidence="8">Valyl-tRNA synthetase</fullName>
        <shortName evidence="8">ValRS</shortName>
    </alternativeName>
</protein>
<dbReference type="InterPro" id="IPR022874">
    <property type="entry name" value="Valine-tRNA_ligase_type_2"/>
</dbReference>
<dbReference type="PRINTS" id="PR00986">
    <property type="entry name" value="TRNASYNTHVAL"/>
</dbReference>
<evidence type="ECO:0000256" key="8">
    <source>
        <dbReference type="HAMAP-Rule" id="MF_02005"/>
    </source>
</evidence>
<keyword evidence="6 8" id="KW-0030">Aminoacyl-tRNA synthetase</keyword>
<dbReference type="GO" id="GO:0002161">
    <property type="term" value="F:aminoacyl-tRNA deacylase activity"/>
    <property type="evidence" value="ECO:0007669"/>
    <property type="project" value="InterPro"/>
</dbReference>
<keyword evidence="2 8" id="KW-0436">Ligase</keyword>
<evidence type="ECO:0000256" key="7">
    <source>
        <dbReference type="ARBA" id="ARBA00047552"/>
    </source>
</evidence>
<dbReference type="PANTHER" id="PTHR11946:SF93">
    <property type="entry name" value="VALINE--TRNA LIGASE, CHLOROPLASTIC_MITOCHONDRIAL 2"/>
    <property type="match status" value="1"/>
</dbReference>
<keyword evidence="4 8" id="KW-0067">ATP-binding</keyword>
<dbReference type="GO" id="GO:0006438">
    <property type="term" value="P:valyl-tRNA aminoacylation"/>
    <property type="evidence" value="ECO:0007669"/>
    <property type="project" value="UniProtKB-UniRule"/>
</dbReference>
<keyword evidence="13" id="KW-1185">Reference proteome</keyword>
<evidence type="ECO:0000259" key="10">
    <source>
        <dbReference type="Pfam" id="PF00133"/>
    </source>
</evidence>
<name>A0A161HWV7_9MICO</name>
<dbReference type="GO" id="GO:0004832">
    <property type="term" value="F:valine-tRNA ligase activity"/>
    <property type="evidence" value="ECO:0007669"/>
    <property type="project" value="UniProtKB-UniRule"/>
</dbReference>
<dbReference type="KEGG" id="ido:I598_1124"/>
<feature type="domain" description="Aminoacyl-tRNA synthetase class Ia" evidence="10">
    <location>
        <begin position="164"/>
        <end position="660"/>
    </location>
</feature>
<dbReference type="SUPFAM" id="SSF47323">
    <property type="entry name" value="Anticodon-binding domain of a subclass of class I aminoacyl-tRNA synthetases"/>
    <property type="match status" value="1"/>
</dbReference>
<sequence length="924" mass="101181">MSDFPTPGAPAAPEQTSAANPTTGAVAGDVVRAVVREVPDKVSLDGLEARYDERWTSEGTFAFDRTRTRDEVYSIDTPPPTVSGSLHVGHVFSYTHTDVVARYQRMQGKEVFYPMGWDDNGLPTERRVQNYFGVRCDPSLPYVEGFVPPHQGTDGKNVKPGDQVPVSRRNFIELCERLTADDERQFEELWRKLGLSVDWSQTYQTIDATSRAASQRAFLRNLERGEAYQAEAPGLWDVTFQTAVAQAELEAREYPGHYHRVAFHRPDGTPVHIETTRPELLPAVVALIAHPDDERYQDLFGTTVTSPLFGVEIPVLAHPAAAMDKGAGIAMCCTFGDLTDVQWWRELQLPTRSVVQRDGRLSRETPEWIAAGPGAELFSEQLAGKTAFSARSAVVDALRASGDLDGEPKATQRMTNFYEKGDKPLEIVTSRQWYIRNGGRAWDRRDLKDELLGRGKELDFHPDFMRVRYDNWVGGLNGDWLISRQRFFGVAVPVWYGVDEHGDVDHDRVILPTEAELPVDPTSQAPAGYDESQRGVPGGFVGDADVMDTWATSSLSPLIVSGWERDADLFERVYPMDLRPQGQDIIRTWLFSSVVRSHLECGVLPWKNAAISGWILDPDRKKMSKSKGNVVTPMDLLVEHGSDAVRYWAAAARLGTDAAFEVGQMKIGRRLAIKVLNASKFALTFGVDAETGAGEIVLDPAAVTVGLDRAMLAGLADVVEQATAAFDAYDHTRALEVTESFFWTFCDDYLELVKDRAYGAGAAAGEVSAETVSARTALALALDVMLRLLAPFIPFATEEVWSWWRTGSVHRAPWPVAAPLRTAAGDANPTDLAAAGHALAALRKLKSAAKVSMKTPVLSGTVAAPATLLPGVRSALEDIRGAGRVEGPLGLVEATDGQGDPDVQGGIVVVEHELGEPPVKQPRA</sequence>
<dbReference type="PATRIC" id="fig|1300344.3.peg.1131"/>
<dbReference type="PROSITE" id="PS00178">
    <property type="entry name" value="AA_TRNA_LIGASE_I"/>
    <property type="match status" value="1"/>
</dbReference>
<dbReference type="InterPro" id="IPR009080">
    <property type="entry name" value="tRNAsynth_Ia_anticodon-bd"/>
</dbReference>
<evidence type="ECO:0000256" key="4">
    <source>
        <dbReference type="ARBA" id="ARBA00022840"/>
    </source>
</evidence>
<keyword evidence="5 8" id="KW-0648">Protein biosynthesis</keyword>
<dbReference type="GO" id="GO:0005829">
    <property type="term" value="C:cytosol"/>
    <property type="evidence" value="ECO:0007669"/>
    <property type="project" value="TreeGrafter"/>
</dbReference>
<accession>A0A161HWV7</accession>
<dbReference type="OrthoDB" id="9810365at2"/>
<dbReference type="GO" id="GO:0005524">
    <property type="term" value="F:ATP binding"/>
    <property type="evidence" value="ECO:0007669"/>
    <property type="project" value="UniProtKB-UniRule"/>
</dbReference>
<dbReference type="InterPro" id="IPR013155">
    <property type="entry name" value="M/V/L/I-tRNA-synth_anticd-bd"/>
</dbReference>
<gene>
    <name evidence="8 12" type="primary">valS</name>
    <name evidence="12" type="ORF">I598_1124</name>
</gene>
<dbReference type="EMBL" id="CP014209">
    <property type="protein sequence ID" value="ANC30693.1"/>
    <property type="molecule type" value="Genomic_DNA"/>
</dbReference>
<dbReference type="InterPro" id="IPR009008">
    <property type="entry name" value="Val/Leu/Ile-tRNA-synth_edit"/>
</dbReference>
<dbReference type="Pfam" id="PF08264">
    <property type="entry name" value="Anticodon_1"/>
    <property type="match status" value="1"/>
</dbReference>
<dbReference type="NCBIfam" id="NF000540">
    <property type="entry name" value="alt_ValS"/>
    <property type="match status" value="1"/>
</dbReference>
<dbReference type="Gene3D" id="3.40.50.620">
    <property type="entry name" value="HUPs"/>
    <property type="match status" value="2"/>
</dbReference>
<dbReference type="InterPro" id="IPR002300">
    <property type="entry name" value="aa-tRNA-synth_Ia"/>
</dbReference>
<comment type="catalytic activity">
    <reaction evidence="7 8">
        <text>tRNA(Val) + L-valine + ATP = L-valyl-tRNA(Val) + AMP + diphosphate</text>
        <dbReference type="Rhea" id="RHEA:10704"/>
        <dbReference type="Rhea" id="RHEA-COMP:9672"/>
        <dbReference type="Rhea" id="RHEA-COMP:9708"/>
        <dbReference type="ChEBI" id="CHEBI:30616"/>
        <dbReference type="ChEBI" id="CHEBI:33019"/>
        <dbReference type="ChEBI" id="CHEBI:57762"/>
        <dbReference type="ChEBI" id="CHEBI:78442"/>
        <dbReference type="ChEBI" id="CHEBI:78537"/>
        <dbReference type="ChEBI" id="CHEBI:456215"/>
        <dbReference type="EC" id="6.1.1.9"/>
    </reaction>
</comment>
<evidence type="ECO:0000313" key="12">
    <source>
        <dbReference type="EMBL" id="ANC30693.1"/>
    </source>
</evidence>
<feature type="binding site" evidence="8">
    <location>
        <position position="625"/>
    </location>
    <ligand>
        <name>ATP</name>
        <dbReference type="ChEBI" id="CHEBI:30616"/>
    </ligand>
</feature>
<comment type="function">
    <text evidence="8">Catalyzes the attachment of valine to tRNA(Val). As ValRS can inadvertently accommodate and process structurally similar amino acids such as threonine, to avoid such errors, it has a 'posttransfer' editing activity that hydrolyzes mischarged Thr-tRNA(Val) in a tRNA-dependent manner.</text>
</comment>
<feature type="region of interest" description="Disordered" evidence="9">
    <location>
        <begin position="1"/>
        <end position="23"/>
    </location>
</feature>
<evidence type="ECO:0000256" key="2">
    <source>
        <dbReference type="ARBA" id="ARBA00022598"/>
    </source>
</evidence>
<feature type="domain" description="Aminoacyl-tRNA synthetase class Ia" evidence="10">
    <location>
        <begin position="53"/>
        <end position="133"/>
    </location>
</feature>
<comment type="domain">
    <text evidence="8">ValRS has two distinct active sites: one for aminoacylation and one for editing. The misactivated threonine is translocated from the active site to the editing site.</text>
</comment>
<dbReference type="SUPFAM" id="SSF52374">
    <property type="entry name" value="Nucleotidylyl transferase"/>
    <property type="match status" value="1"/>
</dbReference>
<dbReference type="InterPro" id="IPR001412">
    <property type="entry name" value="aa-tRNA-synth_I_CS"/>
</dbReference>
<keyword evidence="1 8" id="KW-0963">Cytoplasm</keyword>
<dbReference type="CDD" id="cd07962">
    <property type="entry name" value="Anticodon_Ia_Val"/>
    <property type="match status" value="1"/>
</dbReference>